<accession>A0A3N4IPW5</accession>
<gene>
    <name evidence="4" type="ORF">BJ508DRAFT_410506</name>
</gene>
<feature type="compositionally biased region" description="Polar residues" evidence="2">
    <location>
        <begin position="251"/>
        <end position="266"/>
    </location>
</feature>
<evidence type="ECO:0000259" key="3">
    <source>
        <dbReference type="Pfam" id="PF12539"/>
    </source>
</evidence>
<evidence type="ECO:0000256" key="1">
    <source>
        <dbReference type="SAM" id="Coils"/>
    </source>
</evidence>
<dbReference type="InterPro" id="IPR038608">
    <property type="entry name" value="Csm1/Pcs1_C_sf"/>
</dbReference>
<dbReference type="STRING" id="1160509.A0A3N4IPW5"/>
<feature type="domain" description="Monopolin complex subunit Csm1/Pcs1 C-terminal" evidence="3">
    <location>
        <begin position="418"/>
        <end position="515"/>
    </location>
</feature>
<reference evidence="4 5" key="1">
    <citation type="journal article" date="2018" name="Nat. Ecol. Evol.">
        <title>Pezizomycetes genomes reveal the molecular basis of ectomycorrhizal truffle lifestyle.</title>
        <authorList>
            <person name="Murat C."/>
            <person name="Payen T."/>
            <person name="Noel B."/>
            <person name="Kuo A."/>
            <person name="Morin E."/>
            <person name="Chen J."/>
            <person name="Kohler A."/>
            <person name="Krizsan K."/>
            <person name="Balestrini R."/>
            <person name="Da Silva C."/>
            <person name="Montanini B."/>
            <person name="Hainaut M."/>
            <person name="Levati E."/>
            <person name="Barry K.W."/>
            <person name="Belfiori B."/>
            <person name="Cichocki N."/>
            <person name="Clum A."/>
            <person name="Dockter R.B."/>
            <person name="Fauchery L."/>
            <person name="Guy J."/>
            <person name="Iotti M."/>
            <person name="Le Tacon F."/>
            <person name="Lindquist E.A."/>
            <person name="Lipzen A."/>
            <person name="Malagnac F."/>
            <person name="Mello A."/>
            <person name="Molinier V."/>
            <person name="Miyauchi S."/>
            <person name="Poulain J."/>
            <person name="Riccioni C."/>
            <person name="Rubini A."/>
            <person name="Sitrit Y."/>
            <person name="Splivallo R."/>
            <person name="Traeger S."/>
            <person name="Wang M."/>
            <person name="Zifcakova L."/>
            <person name="Wipf D."/>
            <person name="Zambonelli A."/>
            <person name="Paolocci F."/>
            <person name="Nowrousian M."/>
            <person name="Ottonello S."/>
            <person name="Baldrian P."/>
            <person name="Spatafora J.W."/>
            <person name="Henrissat B."/>
            <person name="Nagy L.G."/>
            <person name="Aury J.M."/>
            <person name="Wincker P."/>
            <person name="Grigoriev I.V."/>
            <person name="Bonfante P."/>
            <person name="Martin F.M."/>
        </authorList>
    </citation>
    <scope>NUCLEOTIDE SEQUENCE [LARGE SCALE GENOMIC DNA]</scope>
    <source>
        <strain evidence="4 5">RN42</strain>
    </source>
</reference>
<dbReference type="InterPro" id="IPR020981">
    <property type="entry name" value="Csm1/Pcs1_C"/>
</dbReference>
<dbReference type="EMBL" id="ML119646">
    <property type="protein sequence ID" value="RPA87816.1"/>
    <property type="molecule type" value="Genomic_DNA"/>
</dbReference>
<protein>
    <recommendedName>
        <fullName evidence="3">Monopolin complex subunit Csm1/Pcs1 C-terminal domain-containing protein</fullName>
    </recommendedName>
</protein>
<feature type="coiled-coil region" evidence="1">
    <location>
        <begin position="274"/>
        <end position="372"/>
    </location>
</feature>
<dbReference type="PANTHER" id="PTHR28006">
    <property type="entry name" value="MONOPOLIN COMPLEX SUBUNIT CSM1"/>
    <property type="match status" value="1"/>
</dbReference>
<dbReference type="PANTHER" id="PTHR28006:SF1">
    <property type="entry name" value="MONOPOLIN COMPLEX SUBUNIT CSM1"/>
    <property type="match status" value="1"/>
</dbReference>
<feature type="region of interest" description="Disordered" evidence="2">
    <location>
        <begin position="1"/>
        <end position="274"/>
    </location>
</feature>
<evidence type="ECO:0000313" key="4">
    <source>
        <dbReference type="EMBL" id="RPA87816.1"/>
    </source>
</evidence>
<keyword evidence="1" id="KW-0175">Coiled coil</keyword>
<dbReference type="GO" id="GO:0045144">
    <property type="term" value="P:meiotic sister chromatid segregation"/>
    <property type="evidence" value="ECO:0007669"/>
    <property type="project" value="TreeGrafter"/>
</dbReference>
<dbReference type="AlphaFoldDB" id="A0A3N4IPW5"/>
<proteinExistence type="predicted"/>
<dbReference type="GO" id="GO:0005730">
    <property type="term" value="C:nucleolus"/>
    <property type="evidence" value="ECO:0007669"/>
    <property type="project" value="TreeGrafter"/>
</dbReference>
<evidence type="ECO:0000256" key="2">
    <source>
        <dbReference type="SAM" id="MobiDB-lite"/>
    </source>
</evidence>
<sequence>MPPKRKAAAGKISNYVEISDDELEEQAPKRKTSRKNAEPEEETRPTRGGRAKSPKAEPKSKSKAKKGGRGRKQQSESEEEDASDDQSEEFHDTIELQTAPQESTNKAKRTTKKSAPPPKEPKEPKETKETKEKPAPRGRGRPRKVPEPEPEPEPEAEAEAEEDEEMEDAQEQVVVEREIAETQYEEVVEEAEEEPEEEEEEEKAPAPKPTRKGRGKKEVVAPEPAKVIPESQYDDTLSEPPKPTPKETSRRTGNVKSPEQDSTSSDGVEVKQEVVKVKKENSELRQHLDELTGLRETEAEKQLAAYKKNSKARLEAADATIKALQASLKEHEGVLAQLRNMEKKINARDIRISELEEETTSMEKKLELQKQECTSLSRKLAARPVAPAVPAANAINAKGGKHGAVAPVLHCDPWVAEAKEDFYSDLTGLAILSVKKDKNDEGEPVKVYECLATGKAGTLHFKLLLLDETAESRAQANYDAEVQITYIPLLNMERDKAVIEQMPDYLQEEIQFARNSLPKFYSKIETILNPKP</sequence>
<feature type="compositionally biased region" description="Basic and acidic residues" evidence="2">
    <location>
        <begin position="119"/>
        <end position="135"/>
    </location>
</feature>
<dbReference type="Gene3D" id="3.90.1150.80">
    <property type="match status" value="1"/>
</dbReference>
<feature type="compositionally biased region" description="Basic residues" evidence="2">
    <location>
        <begin position="61"/>
        <end position="72"/>
    </location>
</feature>
<feature type="compositionally biased region" description="Acidic residues" evidence="2">
    <location>
        <begin position="148"/>
        <end position="170"/>
    </location>
</feature>
<feature type="compositionally biased region" description="Polar residues" evidence="2">
    <location>
        <begin position="95"/>
        <end position="104"/>
    </location>
</feature>
<feature type="compositionally biased region" description="Acidic residues" evidence="2">
    <location>
        <begin position="76"/>
        <end position="87"/>
    </location>
</feature>
<dbReference type="OrthoDB" id="2431049at2759"/>
<evidence type="ECO:0000313" key="5">
    <source>
        <dbReference type="Proteomes" id="UP000275078"/>
    </source>
</evidence>
<keyword evidence="5" id="KW-1185">Reference proteome</keyword>
<feature type="compositionally biased region" description="Acidic residues" evidence="2">
    <location>
        <begin position="183"/>
        <end position="202"/>
    </location>
</feature>
<dbReference type="GO" id="GO:0033551">
    <property type="term" value="C:monopolin complex"/>
    <property type="evidence" value="ECO:0007669"/>
    <property type="project" value="InterPro"/>
</dbReference>
<dbReference type="Proteomes" id="UP000275078">
    <property type="component" value="Unassembled WGS sequence"/>
</dbReference>
<dbReference type="Pfam" id="PF12539">
    <property type="entry name" value="Csm1"/>
    <property type="match status" value="1"/>
</dbReference>
<dbReference type="GO" id="GO:0034506">
    <property type="term" value="C:chromosome, centromeric core domain"/>
    <property type="evidence" value="ECO:0007669"/>
    <property type="project" value="TreeGrafter"/>
</dbReference>
<dbReference type="GO" id="GO:0072686">
    <property type="term" value="C:mitotic spindle"/>
    <property type="evidence" value="ECO:0007669"/>
    <property type="project" value="TreeGrafter"/>
</dbReference>
<dbReference type="InterPro" id="IPR040349">
    <property type="entry name" value="Csm1/Pcs1"/>
</dbReference>
<dbReference type="GO" id="GO:1990644">
    <property type="term" value="F:microtubule site clamp"/>
    <property type="evidence" value="ECO:0007669"/>
    <property type="project" value="TreeGrafter"/>
</dbReference>
<name>A0A3N4IPW5_ASCIM</name>
<dbReference type="CDD" id="cd23787">
    <property type="entry name" value="RWD_CSM1"/>
    <property type="match status" value="1"/>
</dbReference>
<dbReference type="GO" id="GO:0051315">
    <property type="term" value="P:attachment of mitotic spindle microtubules to kinetochore"/>
    <property type="evidence" value="ECO:0007669"/>
    <property type="project" value="TreeGrafter"/>
</dbReference>
<feature type="compositionally biased region" description="Basic and acidic residues" evidence="2">
    <location>
        <begin position="35"/>
        <end position="45"/>
    </location>
</feature>
<organism evidence="4 5">
    <name type="scientific">Ascobolus immersus RN42</name>
    <dbReference type="NCBI Taxonomy" id="1160509"/>
    <lineage>
        <taxon>Eukaryota</taxon>
        <taxon>Fungi</taxon>
        <taxon>Dikarya</taxon>
        <taxon>Ascomycota</taxon>
        <taxon>Pezizomycotina</taxon>
        <taxon>Pezizomycetes</taxon>
        <taxon>Pezizales</taxon>
        <taxon>Ascobolaceae</taxon>
        <taxon>Ascobolus</taxon>
    </lineage>
</organism>